<dbReference type="Proteomes" id="UP001500689">
    <property type="component" value="Unassembled WGS sequence"/>
</dbReference>
<evidence type="ECO:0008006" key="3">
    <source>
        <dbReference type="Google" id="ProtNLM"/>
    </source>
</evidence>
<dbReference type="RefSeq" id="WP_344869231.1">
    <property type="nucleotide sequence ID" value="NZ_BAAAZN010000034.1"/>
</dbReference>
<dbReference type="NCBIfam" id="TIGR03299">
    <property type="entry name" value="LGT_TIGR03299"/>
    <property type="match status" value="1"/>
</dbReference>
<accession>A0ABP6YR76</accession>
<organism evidence="1 2">
    <name type="scientific">Amycolatopsis ultiminotia</name>
    <dbReference type="NCBI Taxonomy" id="543629"/>
    <lineage>
        <taxon>Bacteria</taxon>
        <taxon>Bacillati</taxon>
        <taxon>Actinomycetota</taxon>
        <taxon>Actinomycetes</taxon>
        <taxon>Pseudonocardiales</taxon>
        <taxon>Pseudonocardiaceae</taxon>
        <taxon>Amycolatopsis</taxon>
    </lineage>
</organism>
<dbReference type="InterPro" id="IPR026325">
    <property type="entry name" value="DUF932"/>
</dbReference>
<reference evidence="2" key="1">
    <citation type="journal article" date="2019" name="Int. J. Syst. Evol. Microbiol.">
        <title>The Global Catalogue of Microorganisms (GCM) 10K type strain sequencing project: providing services to taxonomists for standard genome sequencing and annotation.</title>
        <authorList>
            <consortium name="The Broad Institute Genomics Platform"/>
            <consortium name="The Broad Institute Genome Sequencing Center for Infectious Disease"/>
            <person name="Wu L."/>
            <person name="Ma J."/>
        </authorList>
    </citation>
    <scope>NUCLEOTIDE SEQUENCE [LARGE SCALE GENOMIC DNA]</scope>
    <source>
        <strain evidence="2">JCM 16898</strain>
    </source>
</reference>
<dbReference type="EMBL" id="BAAAZN010000034">
    <property type="protein sequence ID" value="GAA3586811.1"/>
    <property type="molecule type" value="Genomic_DNA"/>
</dbReference>
<gene>
    <name evidence="1" type="ORF">GCM10022222_84410</name>
</gene>
<evidence type="ECO:0000313" key="1">
    <source>
        <dbReference type="EMBL" id="GAA3586811.1"/>
    </source>
</evidence>
<dbReference type="InterPro" id="IPR017686">
    <property type="entry name" value="Phg/plasmid-like_prot"/>
</dbReference>
<name>A0ABP6YR76_9PSEU</name>
<proteinExistence type="predicted"/>
<comment type="caution">
    <text evidence="1">The sequence shown here is derived from an EMBL/GenBank/DDBJ whole genome shotgun (WGS) entry which is preliminary data.</text>
</comment>
<sequence length="334" mass="37017">MSRETAAWLNTQVLIGFTDKRGHAWHYRADSQGGEPNHYPGPIPVADVRRRLFNWKAQRAEVLIRDNFGTRLEPTALAITASDNGDRLGLHTDGYGIHQYDEWLLNKVTLLLDGGLQIGSAGLLRQRKQAWVSVEVPDNIMTPEGVEFRPNLLACTSHDASLKSRYKRVVTNVVCDNTMAAGLRETGQEHAVAHTSQSDLNVLDARAALNMVETIAGEFAAEVKKLCETAVTDEAWRMFLDAHDPLPAQRGRAYTNAAKRRSSLTRLWTSDSRVSPWRGTGWGVVQAVNTRQHHEATVQGATRPERNMTRVLDGGLAKLDHATVSTLRTVLATI</sequence>
<keyword evidence="2" id="KW-1185">Reference proteome</keyword>
<dbReference type="Pfam" id="PF06067">
    <property type="entry name" value="DUF932"/>
    <property type="match status" value="1"/>
</dbReference>
<protein>
    <recommendedName>
        <fullName evidence="3">Phage/plasmid-like protein TIGR03299</fullName>
    </recommendedName>
</protein>
<evidence type="ECO:0000313" key="2">
    <source>
        <dbReference type="Proteomes" id="UP001500689"/>
    </source>
</evidence>